<organism evidence="1 2">
    <name type="scientific">Papilio xuthus</name>
    <name type="common">Asian swallowtail butterfly</name>
    <dbReference type="NCBI Taxonomy" id="66420"/>
    <lineage>
        <taxon>Eukaryota</taxon>
        <taxon>Metazoa</taxon>
        <taxon>Ecdysozoa</taxon>
        <taxon>Arthropoda</taxon>
        <taxon>Hexapoda</taxon>
        <taxon>Insecta</taxon>
        <taxon>Pterygota</taxon>
        <taxon>Neoptera</taxon>
        <taxon>Endopterygota</taxon>
        <taxon>Lepidoptera</taxon>
        <taxon>Glossata</taxon>
        <taxon>Ditrysia</taxon>
        <taxon>Papilionoidea</taxon>
        <taxon>Papilionidae</taxon>
        <taxon>Papilioninae</taxon>
        <taxon>Papilio</taxon>
    </lineage>
</organism>
<dbReference type="Proteomes" id="UP000053268">
    <property type="component" value="Unassembled WGS sequence"/>
</dbReference>
<evidence type="ECO:0000313" key="2">
    <source>
        <dbReference type="Proteomes" id="UP000053268"/>
    </source>
</evidence>
<name>A0A194PJM9_PAPXU</name>
<keyword evidence="2" id="KW-1185">Reference proteome</keyword>
<dbReference type="AlphaFoldDB" id="A0A194PJM9"/>
<evidence type="ECO:0000313" key="1">
    <source>
        <dbReference type="EMBL" id="KPI91290.1"/>
    </source>
</evidence>
<accession>A0A194PJM9</accession>
<protein>
    <submittedName>
        <fullName evidence="1">Uncharacterized protein</fullName>
    </submittedName>
</protein>
<dbReference type="EMBL" id="KQ459606">
    <property type="protein sequence ID" value="KPI91290.1"/>
    <property type="molecule type" value="Genomic_DNA"/>
</dbReference>
<gene>
    <name evidence="1" type="ORF">RR46_14794</name>
</gene>
<proteinExistence type="predicted"/>
<reference evidence="1 2" key="1">
    <citation type="journal article" date="2015" name="Nat. Commun.">
        <title>Outbred genome sequencing and CRISPR/Cas9 gene editing in butterflies.</title>
        <authorList>
            <person name="Li X."/>
            <person name="Fan D."/>
            <person name="Zhang W."/>
            <person name="Liu G."/>
            <person name="Zhang L."/>
            <person name="Zhao L."/>
            <person name="Fang X."/>
            <person name="Chen L."/>
            <person name="Dong Y."/>
            <person name="Chen Y."/>
            <person name="Ding Y."/>
            <person name="Zhao R."/>
            <person name="Feng M."/>
            <person name="Zhu Y."/>
            <person name="Feng Y."/>
            <person name="Jiang X."/>
            <person name="Zhu D."/>
            <person name="Xiang H."/>
            <person name="Feng X."/>
            <person name="Li S."/>
            <person name="Wang J."/>
            <person name="Zhang G."/>
            <person name="Kronforst M.R."/>
            <person name="Wang W."/>
        </authorList>
    </citation>
    <scope>NUCLEOTIDE SEQUENCE [LARGE SCALE GENOMIC DNA]</scope>
    <source>
        <strain evidence="1">Ya'a_city_454_Px</strain>
        <tissue evidence="1">Whole body</tissue>
    </source>
</reference>
<sequence length="74" mass="7851">MIAAVSKHPCSWVSGLQRGRVVAGRSDVLGADHLSVVLCSAETAGAQATHCTLYHEPVVVCTTNNRHHAPSEYP</sequence>